<evidence type="ECO:0000256" key="3">
    <source>
        <dbReference type="PROSITE-ProRule" id="PRU00221"/>
    </source>
</evidence>
<dbReference type="PANTHER" id="PTHR19846">
    <property type="entry name" value="WD40 REPEAT PROTEIN"/>
    <property type="match status" value="1"/>
</dbReference>
<dbReference type="InterPro" id="IPR036322">
    <property type="entry name" value="WD40_repeat_dom_sf"/>
</dbReference>
<keyword evidence="7" id="KW-1185">Reference proteome</keyword>
<evidence type="ECO:0000256" key="1">
    <source>
        <dbReference type="ARBA" id="ARBA00022574"/>
    </source>
</evidence>
<dbReference type="SMART" id="SM00320">
    <property type="entry name" value="WD40"/>
    <property type="match status" value="7"/>
</dbReference>
<reference evidence="6" key="1">
    <citation type="submission" date="2022-07" db="EMBL/GenBank/DDBJ databases">
        <title>Phylogenomic reconstructions and comparative analyses of Kickxellomycotina fungi.</title>
        <authorList>
            <person name="Reynolds N.K."/>
            <person name="Stajich J.E."/>
            <person name="Barry K."/>
            <person name="Grigoriev I.V."/>
            <person name="Crous P."/>
            <person name="Smith M.E."/>
        </authorList>
    </citation>
    <scope>NUCLEOTIDE SEQUENCE</scope>
    <source>
        <strain evidence="6">NRRL 1565</strain>
    </source>
</reference>
<dbReference type="Proteomes" id="UP001140094">
    <property type="component" value="Unassembled WGS sequence"/>
</dbReference>
<dbReference type="SUPFAM" id="SSF50978">
    <property type="entry name" value="WD40 repeat-like"/>
    <property type="match status" value="1"/>
</dbReference>
<feature type="repeat" description="WD" evidence="3">
    <location>
        <begin position="421"/>
        <end position="462"/>
    </location>
</feature>
<dbReference type="GO" id="GO:0030621">
    <property type="term" value="F:U4 snRNA binding"/>
    <property type="evidence" value="ECO:0007669"/>
    <property type="project" value="TreeGrafter"/>
</dbReference>
<dbReference type="FunFam" id="2.130.10.10:FF:000411">
    <property type="entry name" value="U4/U6 small nuclear ribonucleoprotein Prp4"/>
    <property type="match status" value="1"/>
</dbReference>
<dbReference type="InterPro" id="IPR020472">
    <property type="entry name" value="WD40_PAC1"/>
</dbReference>
<feature type="repeat" description="WD" evidence="3">
    <location>
        <begin position="337"/>
        <end position="378"/>
    </location>
</feature>
<dbReference type="Pfam" id="PF00400">
    <property type="entry name" value="WD40"/>
    <property type="match status" value="7"/>
</dbReference>
<dbReference type="GO" id="GO:0017070">
    <property type="term" value="F:U6 snRNA binding"/>
    <property type="evidence" value="ECO:0007669"/>
    <property type="project" value="TreeGrafter"/>
</dbReference>
<dbReference type="InterPro" id="IPR019775">
    <property type="entry name" value="WD40_repeat_CS"/>
</dbReference>
<evidence type="ECO:0000259" key="5">
    <source>
        <dbReference type="SMART" id="SM00500"/>
    </source>
</evidence>
<dbReference type="InterPro" id="IPR015943">
    <property type="entry name" value="WD40/YVTN_repeat-like_dom_sf"/>
</dbReference>
<dbReference type="Gene3D" id="4.10.280.110">
    <property type="entry name" value="Pre-mRNA processing factor 4 domain"/>
    <property type="match status" value="1"/>
</dbReference>
<dbReference type="AlphaFoldDB" id="A0A9W8HYB8"/>
<dbReference type="PROSITE" id="PS50294">
    <property type="entry name" value="WD_REPEATS_REGION"/>
    <property type="match status" value="4"/>
</dbReference>
<name>A0A9W8HYB8_9FUNG</name>
<proteinExistence type="predicted"/>
<feature type="domain" description="Pre-mRNA processing factor 4 (PRP4)-like" evidence="5">
    <location>
        <begin position="105"/>
        <end position="156"/>
    </location>
</feature>
<organism evidence="6 7">
    <name type="scientific">Coemansia guatemalensis</name>
    <dbReference type="NCBI Taxonomy" id="2761395"/>
    <lineage>
        <taxon>Eukaryota</taxon>
        <taxon>Fungi</taxon>
        <taxon>Fungi incertae sedis</taxon>
        <taxon>Zoopagomycota</taxon>
        <taxon>Kickxellomycotina</taxon>
        <taxon>Kickxellomycetes</taxon>
        <taxon>Kickxellales</taxon>
        <taxon>Kickxellaceae</taxon>
        <taxon>Coemansia</taxon>
    </lineage>
</organism>
<dbReference type="InterPro" id="IPR001680">
    <property type="entry name" value="WD40_rpt"/>
</dbReference>
<keyword evidence="2" id="KW-0677">Repeat</keyword>
<dbReference type="OrthoDB" id="540662at2759"/>
<dbReference type="EMBL" id="JANBUO010000680">
    <property type="protein sequence ID" value="KAJ2802302.1"/>
    <property type="molecule type" value="Genomic_DNA"/>
</dbReference>
<dbReference type="SUPFAM" id="SSF158230">
    <property type="entry name" value="PRP4-like"/>
    <property type="match status" value="1"/>
</dbReference>
<evidence type="ECO:0000256" key="4">
    <source>
        <dbReference type="SAM" id="MobiDB-lite"/>
    </source>
</evidence>
<dbReference type="PRINTS" id="PR00320">
    <property type="entry name" value="GPROTEINBRPT"/>
</dbReference>
<feature type="compositionally biased region" description="Acidic residues" evidence="4">
    <location>
        <begin position="177"/>
        <end position="186"/>
    </location>
</feature>
<dbReference type="InterPro" id="IPR036285">
    <property type="entry name" value="PRP4-like_sf"/>
</dbReference>
<keyword evidence="1 3" id="KW-0853">WD repeat</keyword>
<dbReference type="PROSITE" id="PS50082">
    <property type="entry name" value="WD_REPEATS_2"/>
    <property type="match status" value="4"/>
</dbReference>
<dbReference type="GO" id="GO:0000398">
    <property type="term" value="P:mRNA splicing, via spliceosome"/>
    <property type="evidence" value="ECO:0007669"/>
    <property type="project" value="TreeGrafter"/>
</dbReference>
<feature type="repeat" description="WD" evidence="3">
    <location>
        <begin position="527"/>
        <end position="563"/>
    </location>
</feature>
<feature type="repeat" description="WD" evidence="3">
    <location>
        <begin position="379"/>
        <end position="420"/>
    </location>
</feature>
<dbReference type="InterPro" id="IPR014906">
    <property type="entry name" value="PRP4-like"/>
</dbReference>
<dbReference type="Pfam" id="PF08799">
    <property type="entry name" value="PRP4"/>
    <property type="match status" value="1"/>
</dbReference>
<evidence type="ECO:0000313" key="6">
    <source>
        <dbReference type="EMBL" id="KAJ2802302.1"/>
    </source>
</evidence>
<dbReference type="PROSITE" id="PS00678">
    <property type="entry name" value="WD_REPEATS_1"/>
    <property type="match status" value="1"/>
</dbReference>
<feature type="region of interest" description="Disordered" evidence="4">
    <location>
        <begin position="25"/>
        <end position="58"/>
    </location>
</feature>
<dbReference type="GO" id="GO:0046540">
    <property type="term" value="C:U4/U6 x U5 tri-snRNP complex"/>
    <property type="evidence" value="ECO:0007669"/>
    <property type="project" value="TreeGrafter"/>
</dbReference>
<evidence type="ECO:0000256" key="2">
    <source>
        <dbReference type="ARBA" id="ARBA00022737"/>
    </source>
</evidence>
<evidence type="ECO:0000313" key="7">
    <source>
        <dbReference type="Proteomes" id="UP001140094"/>
    </source>
</evidence>
<dbReference type="CDD" id="cd00200">
    <property type="entry name" value="WD40"/>
    <property type="match status" value="1"/>
</dbReference>
<comment type="caution">
    <text evidence="6">The sequence shown here is derived from an EMBL/GenBank/DDBJ whole genome shotgun (WGS) entry which is preliminary data.</text>
</comment>
<sequence>MEEQGKKDRVYFGSLERDAVAYAKRKREEEEAEDNVQGGESSRLLDISESTRSGLPGASIDLDSIEEGIDEREDKLLTDDALETRRRAMAEFDRRRLARSIAVPTDDARVKETLRQHGHPICLFGEDAGDRRNRLRYVLSKLALEQKASETGGQVTPLSFGAAEEDKSAENSAEASEGNEEQEEFYTEASTSLLQARQAIARFSLSRAQSRITRQRENCKVELATIRRLRQDLTTTLTSYTIAGSQIGDARPMSRAIFTHDSRRLLTSAWSGTIKLWDIPGCNMLRSYRGHTDRIGGLSLHPQAGERGESVADFASGAADNNIFLWSLEKETPIGSLKGHQSRVVHVDHHPSGDYLGSASFDGSWRLWDISTESELLLQEGHSRELFALRFQCDGSLIATGGLDGIGRVWDMRSGRSVMVLEGHAKEIFALDWSPNGYQIASGSADNTVRIFDLRKLTTIQQIPAHKSIVTDVRFFHARNINPGHYNDMTDDESKMRLCDGQYLATASNDGLINIWTAGDWKLQKSLAGHVGKILGLDVAGDSSYIASVGYDKTFKIWAPEEV</sequence>
<dbReference type="SMART" id="SM00500">
    <property type="entry name" value="SFM"/>
    <property type="match status" value="1"/>
</dbReference>
<dbReference type="PANTHER" id="PTHR19846:SF0">
    <property type="entry name" value="PRE-MRNA PROCESSING FACTOR 4"/>
    <property type="match status" value="1"/>
</dbReference>
<gene>
    <name evidence="6" type="ORF">H4R20_003329</name>
</gene>
<protein>
    <recommendedName>
        <fullName evidence="5">Pre-mRNA processing factor 4 (PRP4)-like domain-containing protein</fullName>
    </recommendedName>
</protein>
<dbReference type="Gene3D" id="2.130.10.10">
    <property type="entry name" value="YVTN repeat-like/Quinoprotein amine dehydrogenase"/>
    <property type="match status" value="3"/>
</dbReference>
<feature type="region of interest" description="Disordered" evidence="4">
    <location>
        <begin position="153"/>
        <end position="188"/>
    </location>
</feature>
<accession>A0A9W8HYB8</accession>